<dbReference type="Pfam" id="PF00172">
    <property type="entry name" value="Zn_clus"/>
    <property type="match status" value="1"/>
</dbReference>
<dbReference type="InterPro" id="IPR001138">
    <property type="entry name" value="Zn2Cys6_DnaBD"/>
</dbReference>
<keyword evidence="3" id="KW-0805">Transcription regulation</keyword>
<evidence type="ECO:0000256" key="7">
    <source>
        <dbReference type="SAM" id="MobiDB-lite"/>
    </source>
</evidence>
<protein>
    <submittedName>
        <fullName evidence="9">Multidrug resistance regulator 1</fullName>
    </submittedName>
</protein>
<evidence type="ECO:0000256" key="4">
    <source>
        <dbReference type="ARBA" id="ARBA00023125"/>
    </source>
</evidence>
<dbReference type="Proteomes" id="UP001174691">
    <property type="component" value="Unassembled WGS sequence"/>
</dbReference>
<dbReference type="InterPro" id="IPR007219">
    <property type="entry name" value="XnlR_reg_dom"/>
</dbReference>
<dbReference type="InterPro" id="IPR051430">
    <property type="entry name" value="Fungal_TF_Env_Response"/>
</dbReference>
<evidence type="ECO:0000256" key="6">
    <source>
        <dbReference type="ARBA" id="ARBA00023242"/>
    </source>
</evidence>
<dbReference type="EMBL" id="JANBVN010000028">
    <property type="protein sequence ID" value="KAJ9161013.1"/>
    <property type="molecule type" value="Genomic_DNA"/>
</dbReference>
<dbReference type="Pfam" id="PF04082">
    <property type="entry name" value="Fungal_trans"/>
    <property type="match status" value="1"/>
</dbReference>
<dbReference type="SMART" id="SM00066">
    <property type="entry name" value="GAL4"/>
    <property type="match status" value="1"/>
</dbReference>
<dbReference type="PANTHER" id="PTHR31944:SF130">
    <property type="entry name" value="ZN(II)2CYS6 TRANSCRIPTION FACTO (EUROFUNG)"/>
    <property type="match status" value="1"/>
</dbReference>
<keyword evidence="6" id="KW-0539">Nucleus</keyword>
<keyword evidence="1" id="KW-0479">Metal-binding</keyword>
<evidence type="ECO:0000256" key="5">
    <source>
        <dbReference type="ARBA" id="ARBA00023163"/>
    </source>
</evidence>
<dbReference type="Gene3D" id="4.10.240.10">
    <property type="entry name" value="Zn(2)-C6 fungal-type DNA-binding domain"/>
    <property type="match status" value="1"/>
</dbReference>
<keyword evidence="5" id="KW-0804">Transcription</keyword>
<keyword evidence="4" id="KW-0238">DNA-binding</keyword>
<dbReference type="AlphaFoldDB" id="A0AA38S528"/>
<comment type="caution">
    <text evidence="9">The sequence shown here is derived from an EMBL/GenBank/DDBJ whole genome shotgun (WGS) entry which is preliminary data.</text>
</comment>
<dbReference type="GO" id="GO:0005634">
    <property type="term" value="C:nucleus"/>
    <property type="evidence" value="ECO:0007669"/>
    <property type="project" value="TreeGrafter"/>
</dbReference>
<dbReference type="PROSITE" id="PS00463">
    <property type="entry name" value="ZN2_CY6_FUNGAL_1"/>
    <property type="match status" value="1"/>
</dbReference>
<evidence type="ECO:0000313" key="10">
    <source>
        <dbReference type="Proteomes" id="UP001174691"/>
    </source>
</evidence>
<dbReference type="CDD" id="cd00067">
    <property type="entry name" value="GAL4"/>
    <property type="match status" value="1"/>
</dbReference>
<evidence type="ECO:0000259" key="8">
    <source>
        <dbReference type="PROSITE" id="PS50048"/>
    </source>
</evidence>
<dbReference type="PROSITE" id="PS50048">
    <property type="entry name" value="ZN2_CY6_FUNGAL_2"/>
    <property type="match status" value="1"/>
</dbReference>
<dbReference type="PANTHER" id="PTHR31944">
    <property type="entry name" value="HEME-RESPONSIVE ZINC FINGER TRANSCRIPTION FACTOR HAP1"/>
    <property type="match status" value="1"/>
</dbReference>
<evidence type="ECO:0000313" key="9">
    <source>
        <dbReference type="EMBL" id="KAJ9161013.1"/>
    </source>
</evidence>
<feature type="compositionally biased region" description="Polar residues" evidence="7">
    <location>
        <begin position="144"/>
        <end position="158"/>
    </location>
</feature>
<keyword evidence="2" id="KW-0862">Zinc</keyword>
<proteinExistence type="predicted"/>
<dbReference type="GO" id="GO:0008270">
    <property type="term" value="F:zinc ion binding"/>
    <property type="evidence" value="ECO:0007669"/>
    <property type="project" value="InterPro"/>
</dbReference>
<evidence type="ECO:0000256" key="1">
    <source>
        <dbReference type="ARBA" id="ARBA00022723"/>
    </source>
</evidence>
<dbReference type="CDD" id="cd12148">
    <property type="entry name" value="fungal_TF_MHR"/>
    <property type="match status" value="1"/>
</dbReference>
<feature type="domain" description="Zn(2)-C6 fungal-type" evidence="8">
    <location>
        <begin position="42"/>
        <end position="73"/>
    </location>
</feature>
<dbReference type="SUPFAM" id="SSF57701">
    <property type="entry name" value="Zn2/Cys6 DNA-binding domain"/>
    <property type="match status" value="1"/>
</dbReference>
<accession>A0AA38S528</accession>
<gene>
    <name evidence="9" type="ORF">NKR19_g2704</name>
</gene>
<keyword evidence="10" id="KW-1185">Reference proteome</keyword>
<dbReference type="InterPro" id="IPR036864">
    <property type="entry name" value="Zn2-C6_fun-type_DNA-bd_sf"/>
</dbReference>
<dbReference type="GO" id="GO:0006351">
    <property type="term" value="P:DNA-templated transcription"/>
    <property type="evidence" value="ECO:0007669"/>
    <property type="project" value="InterPro"/>
</dbReference>
<evidence type="ECO:0000256" key="3">
    <source>
        <dbReference type="ARBA" id="ARBA00023015"/>
    </source>
</evidence>
<evidence type="ECO:0000256" key="2">
    <source>
        <dbReference type="ARBA" id="ARBA00022833"/>
    </source>
</evidence>
<feature type="region of interest" description="Disordered" evidence="7">
    <location>
        <begin position="1"/>
        <end position="38"/>
    </location>
</feature>
<sequence length="856" mass="96201">MSEPSVSVREQSSPPPRDTESRERDSPDGNPHPRKRQRVRLSCLECRRRKLSCDRELPCSRCIQSGTPDKCEYEARPGFTPGRPGGISQSLLASIDGRLSLPSGAGNSLLYARKDTQREDDRIRKLELEVAQLKHLLTKHHASDSSSTVVGHSPTSPATHDAAPGVHEEDSVPSSQQPHDVYASLKQDIYADKEELRFYRGREFKTRFYGPTSACIALKELTGLSPVMKFMRETGDEWLRPLLSASHSIKKDRELDKQKREERFLLPDPELEALLPSKEECDAGVAIYLEQFEQMHRIIHIPSFRREYAKFWDPKYTRYAAFTVLVLAILSVTSCISTHSPPKFEKLVSNAHSRALKWIKACEEWEEKQSQKHRRLINYQISCLLYLSKRINTVKKKRFWKGAGALVLDAVSVGLHREPHAKVSAFNQEMRRRIWATIQGFDMQASFDHGLPSLIASLPINVKAPRNIDDEDFDEDSEELPESKPTHQYTYASYQHISRQSLPLRIELCKVLTGPGDGIDYDDVIRYTSDISREIDCLPSWDASAGKEGQDVKTPLLAYTLLHIQLRAYIIPLHQSYLRLRKTNPKYQYSEMIYYSSVRDMILLNDALMKQGLRTLNFLREDSLTLAINLCSVTMLQPRGSTNMIMVSSQDTMSLIDKCLQMREDRVLRCGNNEPWGYSILCAARELLAVHLGEKTPEAAKAAAAERFVNMHLRILALQDNPPPPSSSSTTDRQALLSQLQPVLSQQSVPPSSSQAVIGQLAALSGQAVEGSGFRSKSVTPFPASQGSATQVASGPIEVPGTPWWVPNPSDPSAITPQMQPMNPDFSFDHFGLDLNSLWGGELNDLGDWDGDLVLG</sequence>
<name>A0AA38S528_9PEZI</name>
<dbReference type="GO" id="GO:0000978">
    <property type="term" value="F:RNA polymerase II cis-regulatory region sequence-specific DNA binding"/>
    <property type="evidence" value="ECO:0007669"/>
    <property type="project" value="TreeGrafter"/>
</dbReference>
<feature type="compositionally biased region" description="Basic and acidic residues" evidence="7">
    <location>
        <begin position="17"/>
        <end position="27"/>
    </location>
</feature>
<feature type="region of interest" description="Disordered" evidence="7">
    <location>
        <begin position="139"/>
        <end position="177"/>
    </location>
</feature>
<reference evidence="9" key="1">
    <citation type="submission" date="2022-07" db="EMBL/GenBank/DDBJ databases">
        <title>Fungi with potential for degradation of polypropylene.</title>
        <authorList>
            <person name="Gostincar C."/>
        </authorList>
    </citation>
    <scope>NUCLEOTIDE SEQUENCE</scope>
    <source>
        <strain evidence="9">EXF-13287</strain>
    </source>
</reference>
<organism evidence="9 10">
    <name type="scientific">Coniochaeta hoffmannii</name>
    <dbReference type="NCBI Taxonomy" id="91930"/>
    <lineage>
        <taxon>Eukaryota</taxon>
        <taxon>Fungi</taxon>
        <taxon>Dikarya</taxon>
        <taxon>Ascomycota</taxon>
        <taxon>Pezizomycotina</taxon>
        <taxon>Sordariomycetes</taxon>
        <taxon>Sordariomycetidae</taxon>
        <taxon>Coniochaetales</taxon>
        <taxon>Coniochaetaceae</taxon>
        <taxon>Coniochaeta</taxon>
    </lineage>
</organism>
<feature type="compositionally biased region" description="Polar residues" evidence="7">
    <location>
        <begin position="1"/>
        <end position="12"/>
    </location>
</feature>
<dbReference type="GO" id="GO:0001228">
    <property type="term" value="F:DNA-binding transcription activator activity, RNA polymerase II-specific"/>
    <property type="evidence" value="ECO:0007669"/>
    <property type="project" value="TreeGrafter"/>
</dbReference>